<evidence type="ECO:0000256" key="5">
    <source>
        <dbReference type="ARBA" id="ARBA00023295"/>
    </source>
</evidence>
<evidence type="ECO:0000256" key="8">
    <source>
        <dbReference type="SAM" id="SignalP"/>
    </source>
</evidence>
<evidence type="ECO:0000256" key="2">
    <source>
        <dbReference type="ARBA" id="ARBA00022801"/>
    </source>
</evidence>
<comment type="similarity">
    <text evidence="1 7">Belongs to the glycosyl hydrolase 5 (cellulase A) family.</text>
</comment>
<dbReference type="GO" id="GO:0008422">
    <property type="term" value="F:beta-glucosidase activity"/>
    <property type="evidence" value="ECO:0007669"/>
    <property type="project" value="TreeGrafter"/>
</dbReference>
<name>A0A2T0XBB4_9BACT</name>
<keyword evidence="13" id="KW-1185">Reference proteome</keyword>
<dbReference type="CDD" id="cd14948">
    <property type="entry name" value="BACON"/>
    <property type="match status" value="2"/>
</dbReference>
<feature type="chain" id="PRO_5030056585" evidence="8">
    <location>
        <begin position="20"/>
        <end position="574"/>
    </location>
</feature>
<organism evidence="12 13">
    <name type="scientific">Marinilabilia salmonicolor</name>
    <dbReference type="NCBI Taxonomy" id="989"/>
    <lineage>
        <taxon>Bacteria</taxon>
        <taxon>Pseudomonadati</taxon>
        <taxon>Bacteroidota</taxon>
        <taxon>Bacteroidia</taxon>
        <taxon>Marinilabiliales</taxon>
        <taxon>Marinilabiliaceae</taxon>
        <taxon>Marinilabilia</taxon>
    </lineage>
</organism>
<evidence type="ECO:0000256" key="4">
    <source>
        <dbReference type="ARBA" id="ARBA00023277"/>
    </source>
</evidence>
<feature type="domain" description="BACON" evidence="11">
    <location>
        <begin position="121"/>
        <end position="200"/>
    </location>
</feature>
<keyword evidence="3" id="KW-0136">Cellulose degradation</keyword>
<keyword evidence="4" id="KW-0119">Carbohydrate metabolism</keyword>
<comment type="caution">
    <text evidence="12">The sequence shown here is derived from an EMBL/GenBank/DDBJ whole genome shotgun (WGS) entry which is preliminary data.</text>
</comment>
<dbReference type="Pfam" id="PF19190">
    <property type="entry name" value="BACON_2"/>
    <property type="match status" value="1"/>
</dbReference>
<evidence type="ECO:0000313" key="13">
    <source>
        <dbReference type="Proteomes" id="UP000252733"/>
    </source>
</evidence>
<evidence type="ECO:0000256" key="3">
    <source>
        <dbReference type="ARBA" id="ARBA00023001"/>
    </source>
</evidence>
<dbReference type="InterPro" id="IPR001547">
    <property type="entry name" value="Glyco_hydro_5"/>
</dbReference>
<dbReference type="GO" id="GO:0030245">
    <property type="term" value="P:cellulose catabolic process"/>
    <property type="evidence" value="ECO:0007669"/>
    <property type="project" value="UniProtKB-KW"/>
</dbReference>
<dbReference type="Gene3D" id="2.60.40.10">
    <property type="entry name" value="Immunoglobulins"/>
    <property type="match status" value="2"/>
</dbReference>
<dbReference type="InterPro" id="IPR024361">
    <property type="entry name" value="BACON"/>
</dbReference>
<gene>
    <name evidence="12" type="ORF">DFO77_11089</name>
</gene>
<evidence type="ECO:0000313" key="12">
    <source>
        <dbReference type="EMBL" id="RCW35322.1"/>
    </source>
</evidence>
<dbReference type="GO" id="GO:0005576">
    <property type="term" value="C:extracellular region"/>
    <property type="evidence" value="ECO:0007669"/>
    <property type="project" value="TreeGrafter"/>
</dbReference>
<dbReference type="EMBL" id="QPIZ01000010">
    <property type="protein sequence ID" value="RCW35322.1"/>
    <property type="molecule type" value="Genomic_DNA"/>
</dbReference>
<dbReference type="InterPro" id="IPR050386">
    <property type="entry name" value="Glycosyl_hydrolase_5"/>
</dbReference>
<dbReference type="Pfam" id="PF13004">
    <property type="entry name" value="BACON"/>
    <property type="match status" value="1"/>
</dbReference>
<evidence type="ECO:0000256" key="1">
    <source>
        <dbReference type="ARBA" id="ARBA00005641"/>
    </source>
</evidence>
<accession>A0A2T0XBB4</accession>
<keyword evidence="5 7" id="KW-0326">Glycosidase</keyword>
<dbReference type="PANTHER" id="PTHR31297:SF41">
    <property type="entry name" value="ENDOGLUCANASE, PUTATIVE (AFU_ORTHOLOGUE AFUA_5G01830)-RELATED"/>
    <property type="match status" value="1"/>
</dbReference>
<feature type="domain" description="Glycoside hydrolase family 5" evidence="9">
    <location>
        <begin position="236"/>
        <end position="535"/>
    </location>
</feature>
<keyword evidence="6" id="KW-0624">Polysaccharide degradation</keyword>
<sequence>MKKLVFFFFLALLSLQCSSCSDDDSFEEASLSVNVDELSFPANSGSKFLNIQSNRDWVISERAVWLNVDMLFGSAADGEISVAVTVQKNPDAAERTAVITISADGLTQEVVVTQAGSELMIIEEDRFEIEASGGNFSVNLQVTNNYELSIQSDWISQNKSLSEASEEFSVAPNPSIFQRTGLVIFLMGDIKDTVTVVQSGIDTSIPADMTGMESTAIQLASKMNMGWNLGNSMEPPSGETAWGNPKTTQALIDAVAAAGFNAVRIPCAWNSYIEDQETYKIKESWLARVQEVVDYCYANDMYVILNIHWDGGWLEENITPEKEEEVSQKQEALWKQIAIHFRDYDEHLLFAGTNEPNVEDAEQMAVLLNYEQTFIDVVRATGGRNAYRVLIFQGPSTDIDKTHTLMTTLPQDDVKDRLMAEVHYYTPWNFCGLTQDETWGDFYYFWGENYHIDGAEGRYPDWDCEEDFVLTQFQKMKNQFVDIGIPVILGEFGAIRRTISDNANWQQLHYESRAYFNRYVTEQAKNYGMVPFYWDEGSLTNHGFGMIDRNQLEVGDQLLYDALMEGSNAGEYPF</sequence>
<dbReference type="AlphaFoldDB" id="A0A2T0XBB4"/>
<dbReference type="Proteomes" id="UP000252733">
    <property type="component" value="Unassembled WGS sequence"/>
</dbReference>
<dbReference type="PANTHER" id="PTHR31297">
    <property type="entry name" value="GLUCAN ENDO-1,6-BETA-GLUCOSIDASE B"/>
    <property type="match status" value="1"/>
</dbReference>
<dbReference type="STRING" id="1168289.GCA_000259075_02153"/>
<evidence type="ECO:0000256" key="7">
    <source>
        <dbReference type="RuleBase" id="RU361153"/>
    </source>
</evidence>
<keyword evidence="8" id="KW-0732">Signal</keyword>
<dbReference type="Pfam" id="PF00150">
    <property type="entry name" value="Cellulase"/>
    <property type="match status" value="1"/>
</dbReference>
<dbReference type="InterPro" id="IPR017853">
    <property type="entry name" value="GH"/>
</dbReference>
<dbReference type="RefSeq" id="WP_106154147.1">
    <property type="nucleotide sequence ID" value="NZ_PVTS01000016.1"/>
</dbReference>
<keyword evidence="2 7" id="KW-0378">Hydrolase</keyword>
<proteinExistence type="inferred from homology"/>
<evidence type="ECO:0000259" key="10">
    <source>
        <dbReference type="Pfam" id="PF13004"/>
    </source>
</evidence>
<dbReference type="Gene3D" id="3.20.20.80">
    <property type="entry name" value="Glycosidases"/>
    <property type="match status" value="1"/>
</dbReference>
<dbReference type="OrthoDB" id="9800955at2"/>
<evidence type="ECO:0000256" key="6">
    <source>
        <dbReference type="ARBA" id="ARBA00023326"/>
    </source>
</evidence>
<feature type="domain" description="BACON" evidence="10">
    <location>
        <begin position="56"/>
        <end position="115"/>
    </location>
</feature>
<protein>
    <submittedName>
        <fullName evidence="12">Aryl-phospho-beta-D-glucosidase BglC (GH1 family)</fullName>
    </submittedName>
</protein>
<feature type="signal peptide" evidence="8">
    <location>
        <begin position="1"/>
        <end position="19"/>
    </location>
</feature>
<dbReference type="InterPro" id="IPR013783">
    <property type="entry name" value="Ig-like_fold"/>
</dbReference>
<dbReference type="SUPFAM" id="SSF51445">
    <property type="entry name" value="(Trans)glycosidases"/>
    <property type="match status" value="1"/>
</dbReference>
<reference evidence="12 13" key="1">
    <citation type="submission" date="2018-07" db="EMBL/GenBank/DDBJ databases">
        <title>Freshwater and sediment microbial communities from various areas in North America, analyzing microbe dynamics in response to fracking.</title>
        <authorList>
            <person name="Lamendella R."/>
        </authorList>
    </citation>
    <scope>NUCLEOTIDE SEQUENCE [LARGE SCALE GENOMIC DNA]</scope>
    <source>
        <strain evidence="12 13">160A</strain>
    </source>
</reference>
<dbReference type="GO" id="GO:0009986">
    <property type="term" value="C:cell surface"/>
    <property type="evidence" value="ECO:0007669"/>
    <property type="project" value="TreeGrafter"/>
</dbReference>
<evidence type="ECO:0000259" key="11">
    <source>
        <dbReference type="Pfam" id="PF19190"/>
    </source>
</evidence>
<evidence type="ECO:0000259" key="9">
    <source>
        <dbReference type="Pfam" id="PF00150"/>
    </source>
</evidence>